<dbReference type="EMBL" id="JBBJUP010000023">
    <property type="protein sequence ID" value="MEJ8281752.1"/>
    <property type="molecule type" value="Genomic_DNA"/>
</dbReference>
<feature type="transmembrane region" description="Helical" evidence="1">
    <location>
        <begin position="69"/>
        <end position="91"/>
    </location>
</feature>
<feature type="transmembrane region" description="Helical" evidence="1">
    <location>
        <begin position="97"/>
        <end position="116"/>
    </location>
</feature>
<evidence type="ECO:0000313" key="2">
    <source>
        <dbReference type="EMBL" id="MEJ8281752.1"/>
    </source>
</evidence>
<gene>
    <name evidence="2" type="ORF">WJX68_22650</name>
</gene>
<protein>
    <submittedName>
        <fullName evidence="2">Uncharacterized protein</fullName>
    </submittedName>
</protein>
<keyword evidence="3" id="KW-1185">Reference proteome</keyword>
<accession>A0ABU8TCT1</accession>
<comment type="caution">
    <text evidence="2">The sequence shown here is derived from an EMBL/GenBank/DDBJ whole genome shotgun (WGS) entry which is preliminary data.</text>
</comment>
<dbReference type="Proteomes" id="UP001364211">
    <property type="component" value="Unassembled WGS sequence"/>
</dbReference>
<keyword evidence="1" id="KW-1133">Transmembrane helix</keyword>
<dbReference type="RefSeq" id="WP_340294437.1">
    <property type="nucleotide sequence ID" value="NZ_JBBJUP010000023.1"/>
</dbReference>
<feature type="transmembrane region" description="Helical" evidence="1">
    <location>
        <begin position="40"/>
        <end position="57"/>
    </location>
</feature>
<organism evidence="2 3">
    <name type="scientific">Pseudonocardia spirodelae</name>
    <dbReference type="NCBI Taxonomy" id="3133431"/>
    <lineage>
        <taxon>Bacteria</taxon>
        <taxon>Bacillati</taxon>
        <taxon>Actinomycetota</taxon>
        <taxon>Actinomycetes</taxon>
        <taxon>Pseudonocardiales</taxon>
        <taxon>Pseudonocardiaceae</taxon>
        <taxon>Pseudonocardia</taxon>
    </lineage>
</organism>
<proteinExistence type="predicted"/>
<reference evidence="2 3" key="1">
    <citation type="submission" date="2024-03" db="EMBL/GenBank/DDBJ databases">
        <title>Draft genome sequence of Pseudonocardia sp. DW16-2.</title>
        <authorList>
            <person name="Duangmal K."/>
        </authorList>
    </citation>
    <scope>NUCLEOTIDE SEQUENCE [LARGE SCALE GENOMIC DNA]</scope>
    <source>
        <strain evidence="2 3">DW16-2</strain>
    </source>
</reference>
<sequence>MTPHVLPLRRSLRVLLSAVLTGLAIPIVLAAGAALPTAAVVAGIVLAVFVAGVARTLSWVAGEPVGERATALAVSSGLGAGVALIGLGVAAVFAGPAVLVLVPLLTAAGAGAWWVGRRETPRAL</sequence>
<evidence type="ECO:0000256" key="1">
    <source>
        <dbReference type="SAM" id="Phobius"/>
    </source>
</evidence>
<evidence type="ECO:0000313" key="3">
    <source>
        <dbReference type="Proteomes" id="UP001364211"/>
    </source>
</evidence>
<name>A0ABU8TCT1_9PSEU</name>
<keyword evidence="1" id="KW-0812">Transmembrane</keyword>
<keyword evidence="1" id="KW-0472">Membrane</keyword>